<reference evidence="2" key="2">
    <citation type="submission" date="2015-01" db="EMBL/GenBank/DDBJ databases">
        <title>Evolutionary Origins and Diversification of the Mycorrhizal Mutualists.</title>
        <authorList>
            <consortium name="DOE Joint Genome Institute"/>
            <consortium name="Mycorrhizal Genomics Consortium"/>
            <person name="Kohler A."/>
            <person name="Kuo A."/>
            <person name="Nagy L.G."/>
            <person name="Floudas D."/>
            <person name="Copeland A."/>
            <person name="Barry K.W."/>
            <person name="Cichocki N."/>
            <person name="Veneault-Fourrey C."/>
            <person name="LaButti K."/>
            <person name="Lindquist E.A."/>
            <person name="Lipzen A."/>
            <person name="Lundell T."/>
            <person name="Morin E."/>
            <person name="Murat C."/>
            <person name="Riley R."/>
            <person name="Ohm R."/>
            <person name="Sun H."/>
            <person name="Tunlid A."/>
            <person name="Henrissat B."/>
            <person name="Grigoriev I.V."/>
            <person name="Hibbett D.S."/>
            <person name="Martin F."/>
        </authorList>
    </citation>
    <scope>NUCLEOTIDE SEQUENCE [LARGE SCALE GENOMIC DNA]</scope>
    <source>
        <strain evidence="2">Foug A</strain>
    </source>
</reference>
<evidence type="ECO:0000313" key="2">
    <source>
        <dbReference type="Proteomes" id="UP000053989"/>
    </source>
</evidence>
<dbReference type="InParanoid" id="A0A0C2YWN2"/>
<keyword evidence="2" id="KW-1185">Reference proteome</keyword>
<dbReference type="AlphaFoldDB" id="A0A0C2YWN2"/>
<proteinExistence type="predicted"/>
<gene>
    <name evidence="1" type="ORF">SCLCIDRAFT_1222321</name>
</gene>
<reference evidence="1 2" key="1">
    <citation type="submission" date="2014-04" db="EMBL/GenBank/DDBJ databases">
        <authorList>
            <consortium name="DOE Joint Genome Institute"/>
            <person name="Kuo A."/>
            <person name="Kohler A."/>
            <person name="Nagy L.G."/>
            <person name="Floudas D."/>
            <person name="Copeland A."/>
            <person name="Barry K.W."/>
            <person name="Cichocki N."/>
            <person name="Veneault-Fourrey C."/>
            <person name="LaButti K."/>
            <person name="Lindquist E.A."/>
            <person name="Lipzen A."/>
            <person name="Lundell T."/>
            <person name="Morin E."/>
            <person name="Murat C."/>
            <person name="Sun H."/>
            <person name="Tunlid A."/>
            <person name="Henrissat B."/>
            <person name="Grigoriev I.V."/>
            <person name="Hibbett D.S."/>
            <person name="Martin F."/>
            <person name="Nordberg H.P."/>
            <person name="Cantor M.N."/>
            <person name="Hua S.X."/>
        </authorList>
    </citation>
    <scope>NUCLEOTIDE SEQUENCE [LARGE SCALE GENOMIC DNA]</scope>
    <source>
        <strain evidence="1 2">Foug A</strain>
    </source>
</reference>
<dbReference type="Proteomes" id="UP000053989">
    <property type="component" value="Unassembled WGS sequence"/>
</dbReference>
<dbReference type="HOGENOM" id="CLU_3033683_0_0_1"/>
<name>A0A0C2YWN2_9AGAM</name>
<accession>A0A0C2YWN2</accession>
<protein>
    <submittedName>
        <fullName evidence="1">Uncharacterized protein</fullName>
    </submittedName>
</protein>
<evidence type="ECO:0000313" key="1">
    <source>
        <dbReference type="EMBL" id="KIM54028.1"/>
    </source>
</evidence>
<dbReference type="EMBL" id="KN822164">
    <property type="protein sequence ID" value="KIM54028.1"/>
    <property type="molecule type" value="Genomic_DNA"/>
</dbReference>
<organism evidence="1 2">
    <name type="scientific">Scleroderma citrinum Foug A</name>
    <dbReference type="NCBI Taxonomy" id="1036808"/>
    <lineage>
        <taxon>Eukaryota</taxon>
        <taxon>Fungi</taxon>
        <taxon>Dikarya</taxon>
        <taxon>Basidiomycota</taxon>
        <taxon>Agaricomycotina</taxon>
        <taxon>Agaricomycetes</taxon>
        <taxon>Agaricomycetidae</taxon>
        <taxon>Boletales</taxon>
        <taxon>Sclerodermatineae</taxon>
        <taxon>Sclerodermataceae</taxon>
        <taxon>Scleroderma</taxon>
    </lineage>
</organism>
<sequence>MAHWYLTDKINVSVAKSVQQKWMLSGASIIVKWRLTCYRCIRTHSICVPGIRHLY</sequence>